<dbReference type="AlphaFoldDB" id="A0A1I1ASI0"/>
<dbReference type="InterPro" id="IPR025713">
    <property type="entry name" value="MotB-like_N_dom"/>
</dbReference>
<accession>A0A1I1ASI0</accession>
<dbReference type="PANTHER" id="PTHR30329">
    <property type="entry name" value="STATOR ELEMENT OF FLAGELLAR MOTOR COMPLEX"/>
    <property type="match status" value="1"/>
</dbReference>
<organism evidence="10 11">
    <name type="scientific">Clostridium frigidicarnis</name>
    <dbReference type="NCBI Taxonomy" id="84698"/>
    <lineage>
        <taxon>Bacteria</taxon>
        <taxon>Bacillati</taxon>
        <taxon>Bacillota</taxon>
        <taxon>Clostridia</taxon>
        <taxon>Eubacteriales</taxon>
        <taxon>Clostridiaceae</taxon>
        <taxon>Clostridium</taxon>
    </lineage>
</organism>
<dbReference type="PANTHER" id="PTHR30329:SF21">
    <property type="entry name" value="LIPOPROTEIN YIAD-RELATED"/>
    <property type="match status" value="1"/>
</dbReference>
<feature type="domain" description="OmpA-like" evidence="9">
    <location>
        <begin position="107"/>
        <end position="228"/>
    </location>
</feature>
<keyword evidence="3" id="KW-1003">Cell membrane</keyword>
<comment type="similarity">
    <text evidence="2">Belongs to the MotB family.</text>
</comment>
<keyword evidence="11" id="KW-1185">Reference proteome</keyword>
<evidence type="ECO:0000256" key="4">
    <source>
        <dbReference type="ARBA" id="ARBA00022692"/>
    </source>
</evidence>
<evidence type="ECO:0000256" key="2">
    <source>
        <dbReference type="ARBA" id="ARBA00008914"/>
    </source>
</evidence>
<dbReference type="InterPro" id="IPR006665">
    <property type="entry name" value="OmpA-like"/>
</dbReference>
<proteinExistence type="inferred from homology"/>
<evidence type="ECO:0000256" key="3">
    <source>
        <dbReference type="ARBA" id="ARBA00022475"/>
    </source>
</evidence>
<name>A0A1I1ASI0_9CLOT</name>
<evidence type="ECO:0000256" key="8">
    <source>
        <dbReference type="SAM" id="Phobius"/>
    </source>
</evidence>
<dbReference type="EMBL" id="FOKI01000041">
    <property type="protein sequence ID" value="SFB39273.1"/>
    <property type="molecule type" value="Genomic_DNA"/>
</dbReference>
<reference evidence="10 11" key="1">
    <citation type="submission" date="2016-10" db="EMBL/GenBank/DDBJ databases">
        <authorList>
            <person name="de Groot N.N."/>
        </authorList>
    </citation>
    <scope>NUCLEOTIDE SEQUENCE [LARGE SCALE GENOMIC DNA]</scope>
    <source>
        <strain evidence="10 11">DSM 12271</strain>
    </source>
</reference>
<gene>
    <name evidence="10" type="ORF">SAMN04488528_10412</name>
</gene>
<dbReference type="Pfam" id="PF13677">
    <property type="entry name" value="MotB_plug"/>
    <property type="match status" value="1"/>
</dbReference>
<evidence type="ECO:0000313" key="10">
    <source>
        <dbReference type="EMBL" id="SFB39273.1"/>
    </source>
</evidence>
<sequence>MKKRPEKEPNNERWLLTYSDLITLLMVFFVILYAMSNVSSSKYKAVSDSFRSVMGGGGNIIADSNGDGDSVTPIQTEQQKFDDMQKDMDKYISEYGLGDSVSTYMEDKGLIIRFNDSMIFDTGKADVKEDVKNKLIKISNVINKVDNYIRVEGHTDNVPIKNDQYKSNWQLSSIRSSNVGEFLIDYGKVSPQRVSVVGYGEYKPVEQNTTDEGRNKNRRVEIIILNSKYNELEITK</sequence>
<evidence type="ECO:0000256" key="6">
    <source>
        <dbReference type="ARBA" id="ARBA00023136"/>
    </source>
</evidence>
<evidence type="ECO:0000313" key="11">
    <source>
        <dbReference type="Proteomes" id="UP000198619"/>
    </source>
</evidence>
<dbReference type="SUPFAM" id="SSF103088">
    <property type="entry name" value="OmpA-like"/>
    <property type="match status" value="1"/>
</dbReference>
<feature type="transmembrane region" description="Helical" evidence="8">
    <location>
        <begin position="15"/>
        <end position="35"/>
    </location>
</feature>
<evidence type="ECO:0000256" key="7">
    <source>
        <dbReference type="PROSITE-ProRule" id="PRU00473"/>
    </source>
</evidence>
<keyword evidence="4 8" id="KW-0812">Transmembrane</keyword>
<dbReference type="CDD" id="cd07185">
    <property type="entry name" value="OmpA_C-like"/>
    <property type="match status" value="1"/>
</dbReference>
<dbReference type="Gene3D" id="3.30.1330.60">
    <property type="entry name" value="OmpA-like domain"/>
    <property type="match status" value="1"/>
</dbReference>
<keyword evidence="5 8" id="KW-1133">Transmembrane helix</keyword>
<dbReference type="Proteomes" id="UP000198619">
    <property type="component" value="Unassembled WGS sequence"/>
</dbReference>
<dbReference type="Pfam" id="PF00691">
    <property type="entry name" value="OmpA"/>
    <property type="match status" value="1"/>
</dbReference>
<evidence type="ECO:0000259" key="9">
    <source>
        <dbReference type="PROSITE" id="PS51123"/>
    </source>
</evidence>
<protein>
    <submittedName>
        <fullName evidence="10">Chemotaxis protein MotB</fullName>
    </submittedName>
</protein>
<comment type="subcellular location">
    <subcellularLocation>
        <location evidence="1">Cell membrane</location>
        <topology evidence="1">Single-pass membrane protein</topology>
    </subcellularLocation>
</comment>
<dbReference type="RefSeq" id="WP_090042828.1">
    <property type="nucleotide sequence ID" value="NZ_FOKI01000041.1"/>
</dbReference>
<dbReference type="InterPro" id="IPR036737">
    <property type="entry name" value="OmpA-like_sf"/>
</dbReference>
<dbReference type="STRING" id="84698.SAMN04488528_10412"/>
<dbReference type="PROSITE" id="PS51123">
    <property type="entry name" value="OMPA_2"/>
    <property type="match status" value="1"/>
</dbReference>
<evidence type="ECO:0000256" key="1">
    <source>
        <dbReference type="ARBA" id="ARBA00004162"/>
    </source>
</evidence>
<keyword evidence="6 7" id="KW-0472">Membrane</keyword>
<dbReference type="InterPro" id="IPR050330">
    <property type="entry name" value="Bact_OuterMem_StrucFunc"/>
</dbReference>
<dbReference type="OrthoDB" id="9815217at2"/>
<dbReference type="GO" id="GO:0005886">
    <property type="term" value="C:plasma membrane"/>
    <property type="evidence" value="ECO:0007669"/>
    <property type="project" value="UniProtKB-SubCell"/>
</dbReference>
<evidence type="ECO:0000256" key="5">
    <source>
        <dbReference type="ARBA" id="ARBA00022989"/>
    </source>
</evidence>